<dbReference type="Proteomes" id="UP000466332">
    <property type="component" value="Unassembled WGS sequence"/>
</dbReference>
<comment type="caution">
    <text evidence="2">The sequence shown here is derived from an EMBL/GenBank/DDBJ whole genome shotgun (WGS) entry which is preliminary data.</text>
</comment>
<reference evidence="2 3" key="1">
    <citation type="submission" date="2019-12" db="EMBL/GenBank/DDBJ databases">
        <title>Novel species isolated from a subtropical stream in China.</title>
        <authorList>
            <person name="Lu H."/>
        </authorList>
    </citation>
    <scope>NUCLEOTIDE SEQUENCE [LARGE SCALE GENOMIC DNA]</scope>
    <source>
        <strain evidence="2 3">FT109W</strain>
    </source>
</reference>
<accession>A0ABW9WGQ8</accession>
<sequence length="156" mass="17466">MSHFPLTPMTHQAPDQEFMLAAIEEMKKSETQIKVGAAIVVDGEIVATGFRTTGQHAERAAIALAQQRGVNLKKAVLYATLEPCVDLRPGQQTQCCADLITAAGIKEVVIGRYDPNPNVHRQGWKRLRDGDVYLRDFHKDLREEIDQVNSHFMGHF</sequence>
<name>A0ABW9WGQ8_9BURK</name>
<dbReference type="PROSITE" id="PS51747">
    <property type="entry name" value="CYT_DCMP_DEAMINASES_2"/>
    <property type="match status" value="1"/>
</dbReference>
<evidence type="ECO:0000313" key="2">
    <source>
        <dbReference type="EMBL" id="MYN40319.1"/>
    </source>
</evidence>
<dbReference type="Pfam" id="PF00383">
    <property type="entry name" value="dCMP_cyt_deam_1"/>
    <property type="match status" value="1"/>
</dbReference>
<dbReference type="InterPro" id="IPR016193">
    <property type="entry name" value="Cytidine_deaminase-like"/>
</dbReference>
<evidence type="ECO:0000313" key="3">
    <source>
        <dbReference type="Proteomes" id="UP000466332"/>
    </source>
</evidence>
<dbReference type="EMBL" id="WWCS01000007">
    <property type="protein sequence ID" value="MYN40319.1"/>
    <property type="molecule type" value="Genomic_DNA"/>
</dbReference>
<keyword evidence="3" id="KW-1185">Reference proteome</keyword>
<proteinExistence type="predicted"/>
<evidence type="ECO:0000259" key="1">
    <source>
        <dbReference type="PROSITE" id="PS51747"/>
    </source>
</evidence>
<dbReference type="SUPFAM" id="SSF53927">
    <property type="entry name" value="Cytidine deaminase-like"/>
    <property type="match status" value="1"/>
</dbReference>
<dbReference type="PANTHER" id="PTHR11079">
    <property type="entry name" value="CYTOSINE DEAMINASE FAMILY MEMBER"/>
    <property type="match status" value="1"/>
</dbReference>
<dbReference type="PANTHER" id="PTHR11079:SF162">
    <property type="entry name" value="RIBOFLAVIN BIOSYNTHESIS PROTEIN PYRD, CHLOROPLASTIC"/>
    <property type="match status" value="1"/>
</dbReference>
<protein>
    <recommendedName>
        <fullName evidence="1">CMP/dCMP-type deaminase domain-containing protein</fullName>
    </recommendedName>
</protein>
<feature type="domain" description="CMP/dCMP-type deaminase" evidence="1">
    <location>
        <begin position="13"/>
        <end position="125"/>
    </location>
</feature>
<dbReference type="InterPro" id="IPR002125">
    <property type="entry name" value="CMP_dCMP_dom"/>
</dbReference>
<gene>
    <name evidence="2" type="ORF">GTP55_13130</name>
</gene>
<dbReference type="Gene3D" id="3.40.140.10">
    <property type="entry name" value="Cytidine Deaminase, domain 2"/>
    <property type="match status" value="1"/>
</dbReference>
<dbReference type="RefSeq" id="WP_161045382.1">
    <property type="nucleotide sequence ID" value="NZ_WWCS01000007.1"/>
</dbReference>
<organism evidence="2 3">
    <name type="scientific">Duganella margarita</name>
    <dbReference type="NCBI Taxonomy" id="2692170"/>
    <lineage>
        <taxon>Bacteria</taxon>
        <taxon>Pseudomonadati</taxon>
        <taxon>Pseudomonadota</taxon>
        <taxon>Betaproteobacteria</taxon>
        <taxon>Burkholderiales</taxon>
        <taxon>Oxalobacteraceae</taxon>
        <taxon>Telluria group</taxon>
        <taxon>Duganella</taxon>
    </lineage>
</organism>